<accession>A0A2S8FPW9</accession>
<gene>
    <name evidence="1" type="ORF">C5Y83_11875</name>
</gene>
<proteinExistence type="predicted"/>
<dbReference type="RefSeq" id="WP_105329955.1">
    <property type="nucleotide sequence ID" value="NZ_PUHY01000010.1"/>
</dbReference>
<dbReference type="OrthoDB" id="284753at2"/>
<comment type="caution">
    <text evidence="1">The sequence shown here is derived from an EMBL/GenBank/DDBJ whole genome shotgun (WGS) entry which is preliminary data.</text>
</comment>
<evidence type="ECO:0000313" key="2">
    <source>
        <dbReference type="Proteomes" id="UP000238322"/>
    </source>
</evidence>
<protein>
    <submittedName>
        <fullName evidence="1">Uncharacterized protein</fullName>
    </submittedName>
</protein>
<reference evidence="1 2" key="1">
    <citation type="submission" date="2018-02" db="EMBL/GenBank/DDBJ databases">
        <title>Comparative genomes isolates from brazilian mangrove.</title>
        <authorList>
            <person name="Araujo J.E."/>
            <person name="Taketani R.G."/>
            <person name="Silva M.C.P."/>
            <person name="Loureco M.V."/>
            <person name="Andreote F.D."/>
        </authorList>
    </citation>
    <scope>NUCLEOTIDE SEQUENCE [LARGE SCALE GENOMIC DNA]</scope>
    <source>
        <strain evidence="1 2">Hex-1 MGV</strain>
    </source>
</reference>
<dbReference type="AlphaFoldDB" id="A0A2S8FPW9"/>
<dbReference type="Proteomes" id="UP000238322">
    <property type="component" value="Unassembled WGS sequence"/>
</dbReference>
<dbReference type="EMBL" id="PUHY01000010">
    <property type="protein sequence ID" value="PQO34226.1"/>
    <property type="molecule type" value="Genomic_DNA"/>
</dbReference>
<sequence length="80" mass="9171">METSRKSWQLLIAFNVLCLAAGWWYSHSDAAPPEVKQPFANPVQQRESMIRLLTESNQLLREQNAMLKSGKLKVQVVSDR</sequence>
<organism evidence="1 2">
    <name type="scientific">Blastopirellula marina</name>
    <dbReference type="NCBI Taxonomy" id="124"/>
    <lineage>
        <taxon>Bacteria</taxon>
        <taxon>Pseudomonadati</taxon>
        <taxon>Planctomycetota</taxon>
        <taxon>Planctomycetia</taxon>
        <taxon>Pirellulales</taxon>
        <taxon>Pirellulaceae</taxon>
        <taxon>Blastopirellula</taxon>
    </lineage>
</organism>
<name>A0A2S8FPW9_9BACT</name>
<evidence type="ECO:0000313" key="1">
    <source>
        <dbReference type="EMBL" id="PQO34226.1"/>
    </source>
</evidence>